<proteinExistence type="predicted"/>
<evidence type="ECO:0000313" key="1">
    <source>
        <dbReference type="EMBL" id="KKK81195.1"/>
    </source>
</evidence>
<accession>A0A0F8Z5A5</accession>
<dbReference type="AlphaFoldDB" id="A0A0F8Z5A5"/>
<sequence length="61" mass="6926">MSIHYAIQKFSLAERARHRLERADHELAVAVTTVAGEDMAEYVQKTEQIVHEAALRCKLCS</sequence>
<organism evidence="1">
    <name type="scientific">marine sediment metagenome</name>
    <dbReference type="NCBI Taxonomy" id="412755"/>
    <lineage>
        <taxon>unclassified sequences</taxon>
        <taxon>metagenomes</taxon>
        <taxon>ecological metagenomes</taxon>
    </lineage>
</organism>
<gene>
    <name evidence="1" type="ORF">LCGC14_2815890</name>
</gene>
<feature type="non-terminal residue" evidence="1">
    <location>
        <position position="61"/>
    </location>
</feature>
<reference evidence="1" key="1">
    <citation type="journal article" date="2015" name="Nature">
        <title>Complex archaea that bridge the gap between prokaryotes and eukaryotes.</title>
        <authorList>
            <person name="Spang A."/>
            <person name="Saw J.H."/>
            <person name="Jorgensen S.L."/>
            <person name="Zaremba-Niedzwiedzka K."/>
            <person name="Martijn J."/>
            <person name="Lind A.E."/>
            <person name="van Eijk R."/>
            <person name="Schleper C."/>
            <person name="Guy L."/>
            <person name="Ettema T.J."/>
        </authorList>
    </citation>
    <scope>NUCLEOTIDE SEQUENCE</scope>
</reference>
<comment type="caution">
    <text evidence="1">The sequence shown here is derived from an EMBL/GenBank/DDBJ whole genome shotgun (WGS) entry which is preliminary data.</text>
</comment>
<name>A0A0F8Z5A5_9ZZZZ</name>
<dbReference type="EMBL" id="LAZR01053230">
    <property type="protein sequence ID" value="KKK81195.1"/>
    <property type="molecule type" value="Genomic_DNA"/>
</dbReference>
<protein>
    <submittedName>
        <fullName evidence="1">Uncharacterized protein</fullName>
    </submittedName>
</protein>